<organism evidence="6 7">
    <name type="scientific">Mesopusillimonas faecipullorum</name>
    <dbReference type="NCBI Taxonomy" id="2755040"/>
    <lineage>
        <taxon>Bacteria</taxon>
        <taxon>Pseudomonadati</taxon>
        <taxon>Pseudomonadota</taxon>
        <taxon>Betaproteobacteria</taxon>
        <taxon>Burkholderiales</taxon>
        <taxon>Alcaligenaceae</taxon>
        <taxon>Mesopusillimonas</taxon>
    </lineage>
</organism>
<dbReference type="Pfam" id="PF03466">
    <property type="entry name" value="LysR_substrate"/>
    <property type="match status" value="1"/>
</dbReference>
<gene>
    <name evidence="6" type="ORF">H0484_10875</name>
</gene>
<keyword evidence="4" id="KW-0804">Transcription</keyword>
<dbReference type="InterPro" id="IPR005119">
    <property type="entry name" value="LysR_subst-bd"/>
</dbReference>
<evidence type="ECO:0000256" key="2">
    <source>
        <dbReference type="ARBA" id="ARBA00023015"/>
    </source>
</evidence>
<dbReference type="RefSeq" id="WP_226954669.1">
    <property type="nucleotide sequence ID" value="NZ_JACDXW010000005.1"/>
</dbReference>
<dbReference type="PANTHER" id="PTHR30126:SF97">
    <property type="entry name" value="HTH-TYPE TRANSCRIPTIONAL REGULATOR ABGR"/>
    <property type="match status" value="1"/>
</dbReference>
<evidence type="ECO:0000256" key="1">
    <source>
        <dbReference type="ARBA" id="ARBA00009437"/>
    </source>
</evidence>
<dbReference type="InterPro" id="IPR036388">
    <property type="entry name" value="WH-like_DNA-bd_sf"/>
</dbReference>
<keyword evidence="3" id="KW-0238">DNA-binding</keyword>
<feature type="domain" description="HTH lysR-type" evidence="5">
    <location>
        <begin position="19"/>
        <end position="73"/>
    </location>
</feature>
<keyword evidence="2" id="KW-0805">Transcription regulation</keyword>
<dbReference type="EMBL" id="JACDXW010000005">
    <property type="protein sequence ID" value="MCB5364250.1"/>
    <property type="molecule type" value="Genomic_DNA"/>
</dbReference>
<keyword evidence="7" id="KW-1185">Reference proteome</keyword>
<dbReference type="Pfam" id="PF00126">
    <property type="entry name" value="HTH_1"/>
    <property type="match status" value="2"/>
</dbReference>
<accession>A0ABS8CDZ1</accession>
<dbReference type="InterPro" id="IPR000847">
    <property type="entry name" value="LysR_HTH_N"/>
</dbReference>
<evidence type="ECO:0000256" key="3">
    <source>
        <dbReference type="ARBA" id="ARBA00023125"/>
    </source>
</evidence>
<dbReference type="SUPFAM" id="SSF46785">
    <property type="entry name" value="Winged helix' DNA-binding domain"/>
    <property type="match status" value="2"/>
</dbReference>
<reference evidence="6 7" key="1">
    <citation type="submission" date="2020-07" db="EMBL/GenBank/DDBJ databases">
        <title>Pusillimonas sp. nov., isolated from poultry manure in Taiwan.</title>
        <authorList>
            <person name="Lin S.-Y."/>
            <person name="Tang Y.-S."/>
            <person name="Young C.-C."/>
        </authorList>
    </citation>
    <scope>NUCLEOTIDE SEQUENCE [LARGE SCALE GENOMIC DNA]</scope>
    <source>
        <strain evidence="6 7">CC-YST705</strain>
    </source>
</reference>
<comment type="similarity">
    <text evidence="1">Belongs to the LysR transcriptional regulatory family.</text>
</comment>
<sequence>MSQHEANVSESGGYARYMRQFRAMLAVHAKGSTARAAEILPLSQSAVARAVRELEIGLGVELFERVSRGMLPTREGQLLAYRAHRAFDQLNAIDYDMVRIGALARPVMSHGYTRLAMGCSYRHLATFVALFATRNETSAAQRLNVSQPAVNQTLRQLEHMAGTRLFQRASQGMRWLESGEIVYRRFKLALDEFRRAAEDLEARRGSVRSHLRIGTLPLAAGSWVPTAVGRVLARHPEMSATVVDGTYEALLYQLLHADIDVIVGAVRPQRPHPDVRQDVLIEDNLAVMARSGHPLQGKSLSGLRDLVHHDWIAPLSGSPAREAFERAFLAAGVAPPRSRIEANNMTVLLGLLTDSDRLALLSPYLAIRAISSGALQVLPVAVENTMRHIGLTVRASADPGVGVKSFMTQMRALAEARRTR</sequence>
<evidence type="ECO:0000259" key="5">
    <source>
        <dbReference type="PROSITE" id="PS50931"/>
    </source>
</evidence>
<comment type="caution">
    <text evidence="6">The sequence shown here is derived from an EMBL/GenBank/DDBJ whole genome shotgun (WGS) entry which is preliminary data.</text>
</comment>
<dbReference type="InterPro" id="IPR036390">
    <property type="entry name" value="WH_DNA-bd_sf"/>
</dbReference>
<dbReference type="SUPFAM" id="SSF53850">
    <property type="entry name" value="Periplasmic binding protein-like II"/>
    <property type="match status" value="1"/>
</dbReference>
<evidence type="ECO:0000313" key="6">
    <source>
        <dbReference type="EMBL" id="MCB5364250.1"/>
    </source>
</evidence>
<dbReference type="PRINTS" id="PR00039">
    <property type="entry name" value="HTHLYSR"/>
</dbReference>
<dbReference type="PROSITE" id="PS50931">
    <property type="entry name" value="HTH_LYSR"/>
    <property type="match status" value="2"/>
</dbReference>
<evidence type="ECO:0000313" key="7">
    <source>
        <dbReference type="Proteomes" id="UP000776983"/>
    </source>
</evidence>
<protein>
    <submittedName>
        <fullName evidence="6">LysR family transcriptional regulator</fullName>
    </submittedName>
</protein>
<dbReference type="Gene3D" id="3.40.190.10">
    <property type="entry name" value="Periplasmic binding protein-like II"/>
    <property type="match status" value="2"/>
</dbReference>
<dbReference type="Gene3D" id="1.10.10.10">
    <property type="entry name" value="Winged helix-like DNA-binding domain superfamily/Winged helix DNA-binding domain"/>
    <property type="match status" value="2"/>
</dbReference>
<feature type="domain" description="HTH lysR-type" evidence="5">
    <location>
        <begin position="121"/>
        <end position="176"/>
    </location>
</feature>
<proteinExistence type="inferred from homology"/>
<dbReference type="Proteomes" id="UP000776983">
    <property type="component" value="Unassembled WGS sequence"/>
</dbReference>
<evidence type="ECO:0000256" key="4">
    <source>
        <dbReference type="ARBA" id="ARBA00023163"/>
    </source>
</evidence>
<name>A0ABS8CDZ1_9BURK</name>
<dbReference type="PANTHER" id="PTHR30126">
    <property type="entry name" value="HTH-TYPE TRANSCRIPTIONAL REGULATOR"/>
    <property type="match status" value="1"/>
</dbReference>